<dbReference type="AlphaFoldDB" id="A0A1H9FEK6"/>
<protein>
    <submittedName>
        <fullName evidence="1">Uncharacterized protein</fullName>
    </submittedName>
</protein>
<sequence>MMKKYWKSVVVLSFIIIGLSSYLIHSALLASELPRFELEHKSGDESLVDSMSVAGVYIDDKYHNAFDFDGEDTNYRSDSTFFEDMIGGYDPVKERLIDEYRDFMRGAPYLYQNYYDGDDALVIVEEDWNHRYNQMETDLKVSYLNKETEEEQKFTIDLEDGNYANVIEVQYVDGEIFVFSDHANSNERVLMEYVYDVESKQLISEKEILKSEGSNENEVDYSQINKLYESVPYQPMESLIFRAEEVEMEEFEEGLREVGREEKLFQYELKTGEITELDLPVEDYGYADRYDGQYIYFEQPNDENTISIRPYDLEKEEFQEEIEIVQHKIENENELDQSQHVEQLRPTIYEVRDQLLYTLENNSLKVIDVESGETVYEGEISSNDGIDMENVRFDDMRFE</sequence>
<name>A0A1H9FEK6_9BACI</name>
<organism evidence="1 2">
    <name type="scientific">Piscibacillus halophilus</name>
    <dbReference type="NCBI Taxonomy" id="571933"/>
    <lineage>
        <taxon>Bacteria</taxon>
        <taxon>Bacillati</taxon>
        <taxon>Bacillota</taxon>
        <taxon>Bacilli</taxon>
        <taxon>Bacillales</taxon>
        <taxon>Bacillaceae</taxon>
        <taxon>Piscibacillus</taxon>
    </lineage>
</organism>
<dbReference type="Proteomes" id="UP000199427">
    <property type="component" value="Unassembled WGS sequence"/>
</dbReference>
<gene>
    <name evidence="1" type="ORF">SAMN05216362_1125</name>
</gene>
<proteinExistence type="predicted"/>
<keyword evidence="2" id="KW-1185">Reference proteome</keyword>
<accession>A0A1H9FEK6</accession>
<reference evidence="1 2" key="1">
    <citation type="submission" date="2016-10" db="EMBL/GenBank/DDBJ databases">
        <authorList>
            <person name="de Groot N.N."/>
        </authorList>
    </citation>
    <scope>NUCLEOTIDE SEQUENCE [LARGE SCALE GENOMIC DNA]</scope>
    <source>
        <strain evidence="1 2">DSM 21633</strain>
    </source>
</reference>
<evidence type="ECO:0000313" key="1">
    <source>
        <dbReference type="EMBL" id="SEQ36391.1"/>
    </source>
</evidence>
<dbReference type="STRING" id="571933.SAMN05216362_1125"/>
<dbReference type="EMBL" id="FOES01000012">
    <property type="protein sequence ID" value="SEQ36391.1"/>
    <property type="molecule type" value="Genomic_DNA"/>
</dbReference>
<evidence type="ECO:0000313" key="2">
    <source>
        <dbReference type="Proteomes" id="UP000199427"/>
    </source>
</evidence>